<keyword evidence="14" id="KW-1185">Reference proteome</keyword>
<dbReference type="PRINTS" id="PR01159">
    <property type="entry name" value="DNAGYRASEB"/>
</dbReference>
<evidence type="ECO:0000256" key="3">
    <source>
        <dbReference type="ARBA" id="ARBA00010708"/>
    </source>
</evidence>
<dbReference type="InterPro" id="IPR018522">
    <property type="entry name" value="TopoIIA_CS"/>
</dbReference>
<dbReference type="InterPro" id="IPR034160">
    <property type="entry name" value="TOPRIM_GyrB"/>
</dbReference>
<comment type="catalytic activity">
    <reaction evidence="1">
        <text>ATP-dependent breakage, passage and rejoining of double-stranded DNA.</text>
        <dbReference type="EC" id="5.6.2.2"/>
    </reaction>
</comment>
<dbReference type="InterPro" id="IPR036890">
    <property type="entry name" value="HATPase_C_sf"/>
</dbReference>
<comment type="caution">
    <text evidence="13">The sequence shown here is derived from an EMBL/GenBank/DDBJ whole genome shotgun (WGS) entry which is preliminary data.</text>
</comment>
<dbReference type="SMART" id="SM00387">
    <property type="entry name" value="HATPase_c"/>
    <property type="match status" value="1"/>
</dbReference>
<dbReference type="InterPro" id="IPR014721">
    <property type="entry name" value="Ribsml_uS5_D2-typ_fold_subgr"/>
</dbReference>
<dbReference type="InterPro" id="IPR001241">
    <property type="entry name" value="Topo_IIA"/>
</dbReference>
<dbReference type="Gene3D" id="3.30.230.10">
    <property type="match status" value="1"/>
</dbReference>
<dbReference type="NCBIfam" id="NF004189">
    <property type="entry name" value="PRK05644.1"/>
    <property type="match status" value="1"/>
</dbReference>
<dbReference type="Pfam" id="PF00204">
    <property type="entry name" value="DNA_gyraseB"/>
    <property type="match status" value="1"/>
</dbReference>
<dbReference type="SUPFAM" id="SSF56719">
    <property type="entry name" value="Type II DNA topoisomerase"/>
    <property type="match status" value="1"/>
</dbReference>
<proteinExistence type="inferred from homology"/>
<dbReference type="PANTHER" id="PTHR45866:SF12">
    <property type="entry name" value="DNA TOPOISOMERASE 4 SUBUNIT B"/>
    <property type="match status" value="1"/>
</dbReference>
<dbReference type="SUPFAM" id="SSF55874">
    <property type="entry name" value="ATPase domain of HSP90 chaperone/DNA topoisomerase II/histidine kinase"/>
    <property type="match status" value="1"/>
</dbReference>
<dbReference type="EMBL" id="JACOPD010000006">
    <property type="protein sequence ID" value="MBC5681266.1"/>
    <property type="molecule type" value="Genomic_DNA"/>
</dbReference>
<dbReference type="SMART" id="SM00433">
    <property type="entry name" value="TOP2c"/>
    <property type="match status" value="1"/>
</dbReference>
<comment type="similarity">
    <text evidence="3">Belongs to the type II topoisomerase GyrB family.</text>
</comment>
<keyword evidence="7" id="KW-0067">ATP-binding</keyword>
<accession>A0ABR7G1E9</accession>
<evidence type="ECO:0000313" key="13">
    <source>
        <dbReference type="EMBL" id="MBC5681266.1"/>
    </source>
</evidence>
<dbReference type="PROSITE" id="PS00177">
    <property type="entry name" value="TOPOISOMERASE_II"/>
    <property type="match status" value="1"/>
</dbReference>
<name>A0ABR7G1E9_9FIRM</name>
<dbReference type="Proteomes" id="UP000628463">
    <property type="component" value="Unassembled WGS sequence"/>
</dbReference>
<organism evidence="13 14">
    <name type="scientific">Lachnospira hominis</name>
    <name type="common">ex Liu et al. 2021</name>
    <dbReference type="NCBI Taxonomy" id="2763051"/>
    <lineage>
        <taxon>Bacteria</taxon>
        <taxon>Bacillati</taxon>
        <taxon>Bacillota</taxon>
        <taxon>Clostridia</taxon>
        <taxon>Lachnospirales</taxon>
        <taxon>Lachnospiraceae</taxon>
        <taxon>Lachnospira</taxon>
    </lineage>
</organism>
<dbReference type="CDD" id="cd16928">
    <property type="entry name" value="HATPase_GyrB-like"/>
    <property type="match status" value="1"/>
</dbReference>
<dbReference type="Gene3D" id="3.40.50.670">
    <property type="match status" value="1"/>
</dbReference>
<evidence type="ECO:0000256" key="11">
    <source>
        <dbReference type="ARBA" id="ARBA00023235"/>
    </source>
</evidence>
<dbReference type="CDD" id="cd03366">
    <property type="entry name" value="TOPRIM_TopoIIA_GyrB"/>
    <property type="match status" value="1"/>
</dbReference>
<sequence>MANQKYDASSISILEGLEAVRKRPGMYIGSVGTKGLNHLIYEIADNAVDEHLAGYCSEIRVTLNNDGTATIKDNGRGIPVGIHPKAGIPAVEVVFTVLHAGGKFGDGGYKISGGLHGVGASVVNALSKWLEVEIRVGGEVYFQRYERGKAVAPLEKTGTCRKNDTGTTVTFLPDDEIFEKTRFKSEAIKSRLHETAYLNPGLTIYFEDKRQGSEETIEYNEPDGIKAYVKDLNEGKETVTDIVYFKKSQDGIEVEAAFQYVNEFEENILGFCNNIYTQEGGTHITGFKTKFTMVINQYARELGILKDKDANFTGLDVRNGMTAIVAVKHPAPRFEGQTKTKLDNPDAGTVVSAVTNDEVQLYFDRNIESLKAVIACAEKSAKIRKAEEKAKTNLLTKPKFSIDSNGKLANCESKDASECEVFIVEGDSAGGSAKTARNRRTQAILPIRGKILNVEKASIDKVLANAEIKTMINSFGCGFLEGYGNDFDINKLRYDKIIIMTDADVDGAHIDTLLLTFFYRFMPELINQGHVYIATPPLYRAEIKKGTKSKSKGEFQYLYDDKALEKYRKEHAAGSFTLQRYKGLGEMDPDQLWETTLNPETRILKQVEIEDARLAAEVTSMLMGSDVSPRRQFIYTHAEEAEIDA</sequence>
<dbReference type="PANTHER" id="PTHR45866">
    <property type="entry name" value="DNA GYRASE/TOPOISOMERASE SUBUNIT B"/>
    <property type="match status" value="1"/>
</dbReference>
<evidence type="ECO:0000256" key="4">
    <source>
        <dbReference type="ARBA" id="ARBA00012895"/>
    </source>
</evidence>
<dbReference type="EC" id="5.6.2.2" evidence="4"/>
<dbReference type="InterPro" id="IPR006171">
    <property type="entry name" value="TOPRIM_dom"/>
</dbReference>
<keyword evidence="11" id="KW-0413">Isomerase</keyword>
<dbReference type="PROSITE" id="PS50880">
    <property type="entry name" value="TOPRIM"/>
    <property type="match status" value="1"/>
</dbReference>
<gene>
    <name evidence="13" type="ORF">H8S01_09860</name>
</gene>
<evidence type="ECO:0000256" key="9">
    <source>
        <dbReference type="ARBA" id="ARBA00023029"/>
    </source>
</evidence>
<dbReference type="InterPro" id="IPR013760">
    <property type="entry name" value="Topo_IIA-like_dom_sf"/>
</dbReference>
<dbReference type="RefSeq" id="WP_021866589.1">
    <property type="nucleotide sequence ID" value="NZ_JACOPD010000006.1"/>
</dbReference>
<dbReference type="InterPro" id="IPR013506">
    <property type="entry name" value="Topo_IIA_bsu_dom2"/>
</dbReference>
<keyword evidence="9" id="KW-0799">Topoisomerase</keyword>
<evidence type="ECO:0000256" key="8">
    <source>
        <dbReference type="ARBA" id="ARBA00022842"/>
    </source>
</evidence>
<feature type="domain" description="Toprim" evidence="12">
    <location>
        <begin position="419"/>
        <end position="537"/>
    </location>
</feature>
<evidence type="ECO:0000256" key="1">
    <source>
        <dbReference type="ARBA" id="ARBA00000185"/>
    </source>
</evidence>
<protein>
    <recommendedName>
        <fullName evidence="4">DNA topoisomerase (ATP-hydrolyzing)</fullName>
        <ecNumber evidence="4">5.6.2.2</ecNumber>
    </recommendedName>
</protein>
<dbReference type="Pfam" id="PF00986">
    <property type="entry name" value="DNA_gyraseB_C"/>
    <property type="match status" value="1"/>
</dbReference>
<dbReference type="InterPro" id="IPR003594">
    <property type="entry name" value="HATPase_dom"/>
</dbReference>
<dbReference type="SUPFAM" id="SSF54211">
    <property type="entry name" value="Ribosomal protein S5 domain 2-like"/>
    <property type="match status" value="1"/>
</dbReference>
<dbReference type="Gene3D" id="3.30.565.10">
    <property type="entry name" value="Histidine kinase-like ATPase, C-terminal domain"/>
    <property type="match status" value="1"/>
</dbReference>
<dbReference type="InterPro" id="IPR013759">
    <property type="entry name" value="Topo_IIA_B_C"/>
</dbReference>
<evidence type="ECO:0000256" key="10">
    <source>
        <dbReference type="ARBA" id="ARBA00023125"/>
    </source>
</evidence>
<evidence type="ECO:0000313" key="14">
    <source>
        <dbReference type="Proteomes" id="UP000628463"/>
    </source>
</evidence>
<dbReference type="CDD" id="cd00822">
    <property type="entry name" value="TopoII_Trans_DNA_gyrase"/>
    <property type="match status" value="1"/>
</dbReference>
<comment type="cofactor">
    <cofactor evidence="2">
        <name>Mg(2+)</name>
        <dbReference type="ChEBI" id="CHEBI:18420"/>
    </cofactor>
</comment>
<keyword evidence="8" id="KW-0460">Magnesium</keyword>
<reference evidence="13 14" key="1">
    <citation type="submission" date="2020-08" db="EMBL/GenBank/DDBJ databases">
        <title>Genome public.</title>
        <authorList>
            <person name="Liu C."/>
            <person name="Sun Q."/>
        </authorList>
    </citation>
    <scope>NUCLEOTIDE SEQUENCE [LARGE SCALE GENOMIC DNA]</scope>
    <source>
        <strain evidence="13 14">NSJ-43</strain>
    </source>
</reference>
<evidence type="ECO:0000259" key="12">
    <source>
        <dbReference type="PROSITE" id="PS50880"/>
    </source>
</evidence>
<keyword evidence="6" id="KW-0547">Nucleotide-binding</keyword>
<evidence type="ECO:0000256" key="6">
    <source>
        <dbReference type="ARBA" id="ARBA00022741"/>
    </source>
</evidence>
<evidence type="ECO:0000256" key="2">
    <source>
        <dbReference type="ARBA" id="ARBA00001946"/>
    </source>
</evidence>
<dbReference type="InterPro" id="IPR020568">
    <property type="entry name" value="Ribosomal_Su5_D2-typ_SF"/>
</dbReference>
<keyword evidence="5" id="KW-0479">Metal-binding</keyword>
<evidence type="ECO:0000256" key="7">
    <source>
        <dbReference type="ARBA" id="ARBA00022840"/>
    </source>
</evidence>
<dbReference type="Pfam" id="PF01751">
    <property type="entry name" value="Toprim"/>
    <property type="match status" value="1"/>
</dbReference>
<dbReference type="Pfam" id="PF02518">
    <property type="entry name" value="HATPase_c"/>
    <property type="match status" value="1"/>
</dbReference>
<dbReference type="PRINTS" id="PR00418">
    <property type="entry name" value="TPI2FAMILY"/>
</dbReference>
<keyword evidence="10" id="KW-0238">DNA-binding</keyword>
<dbReference type="InterPro" id="IPR000565">
    <property type="entry name" value="Topo_IIA_B"/>
</dbReference>
<dbReference type="InterPro" id="IPR002288">
    <property type="entry name" value="DNA_gyrase_B_C"/>
</dbReference>
<evidence type="ECO:0000256" key="5">
    <source>
        <dbReference type="ARBA" id="ARBA00022723"/>
    </source>
</evidence>